<feature type="region of interest" description="Disordered" evidence="1">
    <location>
        <begin position="49"/>
        <end position="70"/>
    </location>
</feature>
<dbReference type="HOGENOM" id="CLU_161187_2_0_11"/>
<reference evidence="2 3" key="1">
    <citation type="journal article" date="2011" name="Stand. Genomic Sci.">
        <title>High quality draft genome sequence of Segniliparus rugosus CDC 945(T)= (ATCC BAA-974(T)).</title>
        <authorList>
            <person name="Earl A.M."/>
            <person name="Desjardins C.A."/>
            <person name="Fitzgerald M.G."/>
            <person name="Arachchi H.M."/>
            <person name="Zeng Q."/>
            <person name="Mehta T."/>
            <person name="Griggs A."/>
            <person name="Birren B.W."/>
            <person name="Toney N.C."/>
            <person name="Carr J."/>
            <person name="Posey J."/>
            <person name="Butler W.R."/>
        </authorList>
    </citation>
    <scope>NUCLEOTIDE SEQUENCE [LARGE SCALE GENOMIC DNA]</scope>
    <source>
        <strain evidence="3">ATCC BAA-974 / DSM 45345 / CCUG 50838 / CIP 108380 / JCM 13579 / CDC 945</strain>
    </source>
</reference>
<dbReference type="Pfam" id="PF11273">
    <property type="entry name" value="DUF3073"/>
    <property type="match status" value="1"/>
</dbReference>
<evidence type="ECO:0000313" key="3">
    <source>
        <dbReference type="Proteomes" id="UP000004816"/>
    </source>
</evidence>
<dbReference type="EMBL" id="ACZI02000001">
    <property type="protein sequence ID" value="EFV11779.1"/>
    <property type="molecule type" value="Genomic_DNA"/>
</dbReference>
<dbReference type="STRING" id="679197.HMPREF9336_03396"/>
<evidence type="ECO:0000313" key="2">
    <source>
        <dbReference type="EMBL" id="EFV11779.1"/>
    </source>
</evidence>
<evidence type="ECO:0008006" key="4">
    <source>
        <dbReference type="Google" id="ProtNLM"/>
    </source>
</evidence>
<comment type="caution">
    <text evidence="2">The sequence shown here is derived from an EMBL/GenBank/DDBJ whole genome shotgun (WGS) entry which is preliminary data.</text>
</comment>
<accession>E5XV74</accession>
<name>E5XV74_SEGRC</name>
<proteinExistence type="predicted"/>
<organism evidence="2 3">
    <name type="scientific">Segniliparus rugosus (strain ATCC BAA-974 / DSM 45345 / CCUG 50838 / CIP 108380 / JCM 13579 / CDC 945)</name>
    <dbReference type="NCBI Taxonomy" id="679197"/>
    <lineage>
        <taxon>Bacteria</taxon>
        <taxon>Bacillati</taxon>
        <taxon>Actinomycetota</taxon>
        <taxon>Actinomycetes</taxon>
        <taxon>Mycobacteriales</taxon>
        <taxon>Segniliparaceae</taxon>
        <taxon>Segniliparus</taxon>
    </lineage>
</organism>
<evidence type="ECO:0000256" key="1">
    <source>
        <dbReference type="SAM" id="MobiDB-lite"/>
    </source>
</evidence>
<feature type="compositionally biased region" description="Acidic residues" evidence="1">
    <location>
        <begin position="56"/>
        <end position="70"/>
    </location>
</feature>
<dbReference type="RefSeq" id="WP_007472368.1">
    <property type="nucleotide sequence ID" value="NZ_KI391953.1"/>
</dbReference>
<dbReference type="InterPro" id="IPR021426">
    <property type="entry name" value="DUF3073"/>
</dbReference>
<sequence>MGANPLRFPISARGFPVGRGRAKAKQAKVARSLKYNSPNTDFDQLKRELAVSRGEESDDDQWYEAEPDRR</sequence>
<keyword evidence="3" id="KW-1185">Reference proteome</keyword>
<dbReference type="Proteomes" id="UP000004816">
    <property type="component" value="Unassembled WGS sequence"/>
</dbReference>
<dbReference type="AlphaFoldDB" id="E5XV74"/>
<gene>
    <name evidence="2" type="ORF">HMPREF9336_03396</name>
</gene>
<protein>
    <recommendedName>
        <fullName evidence="4">DUF3073 domain-containing protein</fullName>
    </recommendedName>
</protein>